<organism evidence="2 3">
    <name type="scientific">Weissella muntiaci</name>
    <dbReference type="NCBI Taxonomy" id="2508881"/>
    <lineage>
        <taxon>Bacteria</taxon>
        <taxon>Bacillati</taxon>
        <taxon>Bacillota</taxon>
        <taxon>Bacilli</taxon>
        <taxon>Lactobacillales</taxon>
        <taxon>Lactobacillaceae</taxon>
        <taxon>Weissella</taxon>
    </lineage>
</organism>
<dbReference type="OrthoDB" id="1699217at2"/>
<evidence type="ECO:0000313" key="3">
    <source>
        <dbReference type="Proteomes" id="UP000371977"/>
    </source>
</evidence>
<proteinExistence type="predicted"/>
<protein>
    <submittedName>
        <fullName evidence="2">Uncharacterized protein</fullName>
    </submittedName>
</protein>
<feature type="region of interest" description="Disordered" evidence="1">
    <location>
        <begin position="1"/>
        <end position="44"/>
    </location>
</feature>
<dbReference type="AlphaFoldDB" id="A0A6C2C6T1"/>
<reference evidence="2 3" key="1">
    <citation type="submission" date="2019-01" db="EMBL/GenBank/DDBJ databases">
        <title>Weissella sp. nov., a novel lactic acid bacterium isolated from animal feces.</title>
        <authorList>
            <person name="Wang L.-T."/>
        </authorList>
    </citation>
    <scope>NUCLEOTIDE SEQUENCE [LARGE SCALE GENOMIC DNA]</scope>
    <source>
        <strain evidence="2 3">8H-2</strain>
    </source>
</reference>
<dbReference type="Proteomes" id="UP000371977">
    <property type="component" value="Unassembled WGS sequence"/>
</dbReference>
<dbReference type="RefSeq" id="WP_148622590.1">
    <property type="nucleotide sequence ID" value="NZ_SDGZ01000014.1"/>
</dbReference>
<comment type="caution">
    <text evidence="2">The sequence shown here is derived from an EMBL/GenBank/DDBJ whole genome shotgun (WGS) entry which is preliminary data.</text>
</comment>
<feature type="compositionally biased region" description="Basic and acidic residues" evidence="1">
    <location>
        <begin position="26"/>
        <end position="35"/>
    </location>
</feature>
<sequence length="77" mass="9218">MDKEEPKRVGRPRKYTDGTTTAQNEANKRYREKNKQRTRRTNYKSHGKTFITEYANVDELTEIIELAEKRLDDLNEK</sequence>
<dbReference type="EMBL" id="SDGZ01000014">
    <property type="protein sequence ID" value="TYC49598.1"/>
    <property type="molecule type" value="Genomic_DNA"/>
</dbReference>
<accession>A0A6C2C6T1</accession>
<evidence type="ECO:0000313" key="2">
    <source>
        <dbReference type="EMBL" id="TYC49598.1"/>
    </source>
</evidence>
<evidence type="ECO:0000256" key="1">
    <source>
        <dbReference type="SAM" id="MobiDB-lite"/>
    </source>
</evidence>
<gene>
    <name evidence="2" type="ORF">ESZ50_05490</name>
</gene>
<keyword evidence="3" id="KW-1185">Reference proteome</keyword>
<name>A0A6C2C6T1_9LACO</name>